<accession>A0ACC0W1W7</accession>
<sequence length="66" mass="7484">MSNAVVARREFLDGRSPIPALYDEIRAGDFIFNVMVASDGALRGLFFCHEKSVYLARRVNVVFFID</sequence>
<organism evidence="1 2">
    <name type="scientific">Peronosclerospora sorghi</name>
    <dbReference type="NCBI Taxonomy" id="230839"/>
    <lineage>
        <taxon>Eukaryota</taxon>
        <taxon>Sar</taxon>
        <taxon>Stramenopiles</taxon>
        <taxon>Oomycota</taxon>
        <taxon>Peronosporomycetes</taxon>
        <taxon>Peronosporales</taxon>
        <taxon>Peronosporaceae</taxon>
        <taxon>Peronosclerospora</taxon>
    </lineage>
</organism>
<gene>
    <name evidence="1" type="ORF">PsorP6_009463</name>
</gene>
<comment type="caution">
    <text evidence="1">The sequence shown here is derived from an EMBL/GenBank/DDBJ whole genome shotgun (WGS) entry which is preliminary data.</text>
</comment>
<evidence type="ECO:0000313" key="2">
    <source>
        <dbReference type="Proteomes" id="UP001163321"/>
    </source>
</evidence>
<name>A0ACC0W1W7_9STRA</name>
<evidence type="ECO:0000313" key="1">
    <source>
        <dbReference type="EMBL" id="KAI9912094.1"/>
    </source>
</evidence>
<reference evidence="1 2" key="1">
    <citation type="journal article" date="2022" name="bioRxiv">
        <title>The genome of the oomycete Peronosclerospora sorghi, a cosmopolitan pathogen of maize and sorghum, is inflated with dispersed pseudogenes.</title>
        <authorList>
            <person name="Fletcher K."/>
            <person name="Martin F."/>
            <person name="Isakeit T."/>
            <person name="Cavanaugh K."/>
            <person name="Magill C."/>
            <person name="Michelmore R."/>
        </authorList>
    </citation>
    <scope>NUCLEOTIDE SEQUENCE [LARGE SCALE GENOMIC DNA]</scope>
    <source>
        <strain evidence="1">P6</strain>
    </source>
</reference>
<proteinExistence type="predicted"/>
<dbReference type="EMBL" id="CM047584">
    <property type="protein sequence ID" value="KAI9912094.1"/>
    <property type="molecule type" value="Genomic_DNA"/>
</dbReference>
<keyword evidence="2" id="KW-1185">Reference proteome</keyword>
<dbReference type="Proteomes" id="UP001163321">
    <property type="component" value="Chromosome 5"/>
</dbReference>
<protein>
    <submittedName>
        <fullName evidence="1">Uncharacterized protein</fullName>
    </submittedName>
</protein>